<gene>
    <name evidence="2" type="ORF">CAMP_LOCUS3903</name>
</gene>
<comment type="caution">
    <text evidence="2">The sequence shown here is derived from an EMBL/GenBank/DDBJ whole genome shotgun (WGS) entry which is preliminary data.</text>
</comment>
<evidence type="ECO:0000256" key="1">
    <source>
        <dbReference type="SAM" id="SignalP"/>
    </source>
</evidence>
<dbReference type="OrthoDB" id="5831695at2759"/>
<keyword evidence="1" id="KW-0732">Signal</keyword>
<accession>A0A9P1MYW7</accession>
<feature type="chain" id="PRO_5040363839" evidence="1">
    <location>
        <begin position="24"/>
        <end position="138"/>
    </location>
</feature>
<evidence type="ECO:0000313" key="3">
    <source>
        <dbReference type="Proteomes" id="UP001152747"/>
    </source>
</evidence>
<dbReference type="AlphaFoldDB" id="A0A9P1MYW7"/>
<organism evidence="2 3">
    <name type="scientific">Caenorhabditis angaria</name>
    <dbReference type="NCBI Taxonomy" id="860376"/>
    <lineage>
        <taxon>Eukaryota</taxon>
        <taxon>Metazoa</taxon>
        <taxon>Ecdysozoa</taxon>
        <taxon>Nematoda</taxon>
        <taxon>Chromadorea</taxon>
        <taxon>Rhabditida</taxon>
        <taxon>Rhabditina</taxon>
        <taxon>Rhabditomorpha</taxon>
        <taxon>Rhabditoidea</taxon>
        <taxon>Rhabditidae</taxon>
        <taxon>Peloderinae</taxon>
        <taxon>Caenorhabditis</taxon>
    </lineage>
</organism>
<proteinExistence type="predicted"/>
<name>A0A9P1MYW7_9PELO</name>
<feature type="signal peptide" evidence="1">
    <location>
        <begin position="1"/>
        <end position="23"/>
    </location>
</feature>
<reference evidence="2" key="1">
    <citation type="submission" date="2022-11" db="EMBL/GenBank/DDBJ databases">
        <authorList>
            <person name="Kikuchi T."/>
        </authorList>
    </citation>
    <scope>NUCLEOTIDE SEQUENCE</scope>
    <source>
        <strain evidence="2">PS1010</strain>
    </source>
</reference>
<dbReference type="Proteomes" id="UP001152747">
    <property type="component" value="Unassembled WGS sequence"/>
</dbReference>
<protein>
    <submittedName>
        <fullName evidence="2">Uncharacterized protein</fullName>
    </submittedName>
</protein>
<dbReference type="EMBL" id="CANHGI010000002">
    <property type="protein sequence ID" value="CAI5441266.1"/>
    <property type="molecule type" value="Genomic_DNA"/>
</dbReference>
<sequence length="138" mass="15427">MQNSLVFGLVSLVAFLMAEQNYGQQLYQYQSKFSPLQYKRHISPSYDVEVGAGNMKNLFSIGKRQLSPAYDMAVNAGNMRTLLDVGKRQVSVANEIGDQIQMYNRLFDAGKKRSAISPAYNFQSSMGLSDALEQAGRR</sequence>
<evidence type="ECO:0000313" key="2">
    <source>
        <dbReference type="EMBL" id="CAI5441266.1"/>
    </source>
</evidence>
<keyword evidence="3" id="KW-1185">Reference proteome</keyword>